<dbReference type="Pfam" id="PF06839">
    <property type="entry name" value="Zn_ribbon_GRF"/>
    <property type="match status" value="1"/>
</dbReference>
<dbReference type="Proteomes" id="UP000217199">
    <property type="component" value="Unassembled WGS sequence"/>
</dbReference>
<accession>A0A286UGN9</accession>
<protein>
    <recommendedName>
        <fullName evidence="7">GRF-type domain-containing protein</fullName>
    </recommendedName>
</protein>
<feature type="region of interest" description="Disordered" evidence="6">
    <location>
        <begin position="180"/>
        <end position="201"/>
    </location>
</feature>
<dbReference type="PANTHER" id="PTHR33680">
    <property type="entry name" value="OS07G0190500 PROTEIN"/>
    <property type="match status" value="1"/>
</dbReference>
<feature type="compositionally biased region" description="Polar residues" evidence="6">
    <location>
        <begin position="317"/>
        <end position="332"/>
    </location>
</feature>
<feature type="region of interest" description="Disordered" evidence="6">
    <location>
        <begin position="109"/>
        <end position="163"/>
    </location>
</feature>
<gene>
    <name evidence="8" type="ORF">PNOK_0561400</name>
</gene>
<comment type="caution">
    <text evidence="8">The sequence shown here is derived from an EMBL/GenBank/DDBJ whole genome shotgun (WGS) entry which is preliminary data.</text>
</comment>
<proteinExistence type="predicted"/>
<reference evidence="8 9" key="1">
    <citation type="journal article" date="2017" name="Mol. Ecol.">
        <title>Comparative and population genomic landscape of Phellinus noxius: A hypervariable fungus causing root rot in trees.</title>
        <authorList>
            <person name="Chung C.L."/>
            <person name="Lee T.J."/>
            <person name="Akiba M."/>
            <person name="Lee H.H."/>
            <person name="Kuo T.H."/>
            <person name="Liu D."/>
            <person name="Ke H.M."/>
            <person name="Yokoi T."/>
            <person name="Roa M.B."/>
            <person name="Lu M.J."/>
            <person name="Chang Y.Y."/>
            <person name="Ann P.J."/>
            <person name="Tsai J.N."/>
            <person name="Chen C.Y."/>
            <person name="Tzean S.S."/>
            <person name="Ota Y."/>
            <person name="Hattori T."/>
            <person name="Sahashi N."/>
            <person name="Liou R.F."/>
            <person name="Kikuchi T."/>
            <person name="Tsai I.J."/>
        </authorList>
    </citation>
    <scope>NUCLEOTIDE SEQUENCE [LARGE SCALE GENOMIC DNA]</scope>
    <source>
        <strain evidence="8 9">FFPRI411160</strain>
    </source>
</reference>
<feature type="coiled-coil region" evidence="5">
    <location>
        <begin position="391"/>
        <end position="446"/>
    </location>
</feature>
<dbReference type="CDD" id="cd14686">
    <property type="entry name" value="bZIP"/>
    <property type="match status" value="1"/>
</dbReference>
<evidence type="ECO:0000256" key="2">
    <source>
        <dbReference type="ARBA" id="ARBA00022771"/>
    </source>
</evidence>
<keyword evidence="2 4" id="KW-0863">Zinc-finger</keyword>
<evidence type="ECO:0000313" key="9">
    <source>
        <dbReference type="Proteomes" id="UP000217199"/>
    </source>
</evidence>
<organism evidence="8 9">
    <name type="scientific">Pyrrhoderma noxium</name>
    <dbReference type="NCBI Taxonomy" id="2282107"/>
    <lineage>
        <taxon>Eukaryota</taxon>
        <taxon>Fungi</taxon>
        <taxon>Dikarya</taxon>
        <taxon>Basidiomycota</taxon>
        <taxon>Agaricomycotina</taxon>
        <taxon>Agaricomycetes</taxon>
        <taxon>Hymenochaetales</taxon>
        <taxon>Hymenochaetaceae</taxon>
        <taxon>Pyrrhoderma</taxon>
    </lineage>
</organism>
<evidence type="ECO:0000259" key="7">
    <source>
        <dbReference type="PROSITE" id="PS51999"/>
    </source>
</evidence>
<feature type="domain" description="GRF-type" evidence="7">
    <location>
        <begin position="60"/>
        <end position="98"/>
    </location>
</feature>
<dbReference type="PROSITE" id="PS51999">
    <property type="entry name" value="ZF_GRF"/>
    <property type="match status" value="1"/>
</dbReference>
<feature type="compositionally biased region" description="Basic and acidic residues" evidence="6">
    <location>
        <begin position="276"/>
        <end position="289"/>
    </location>
</feature>
<dbReference type="GO" id="GO:0008270">
    <property type="term" value="F:zinc ion binding"/>
    <property type="evidence" value="ECO:0007669"/>
    <property type="project" value="UniProtKB-KW"/>
</dbReference>
<name>A0A286UGN9_9AGAM</name>
<evidence type="ECO:0000256" key="1">
    <source>
        <dbReference type="ARBA" id="ARBA00022723"/>
    </source>
</evidence>
<dbReference type="PANTHER" id="PTHR33680:SF1">
    <property type="entry name" value="OS05G0489500 PROTEIN"/>
    <property type="match status" value="1"/>
</dbReference>
<keyword evidence="1" id="KW-0479">Metal-binding</keyword>
<feature type="compositionally biased region" description="Polar residues" evidence="6">
    <location>
        <begin position="183"/>
        <end position="198"/>
    </location>
</feature>
<dbReference type="InterPro" id="IPR010666">
    <property type="entry name" value="Znf_GRF"/>
</dbReference>
<dbReference type="EMBL" id="NBII01000005">
    <property type="protein sequence ID" value="PAV18771.1"/>
    <property type="molecule type" value="Genomic_DNA"/>
</dbReference>
<evidence type="ECO:0000256" key="3">
    <source>
        <dbReference type="ARBA" id="ARBA00022833"/>
    </source>
</evidence>
<sequence>MRVLVMISAVSQSGELWTQNEVYTYSDIIIRDPLMATTPIGSTGNRVHKISCIKDGKAFCLCEELANRYVSNTNKNPNRPFYRCAKDVCKFFKWEDDLVPAGLIPPQPVESISSPQTPKKLRLVPFPQTPTNEPRLSPTKNKRTFSNMEDPQTPRRHSMTPEQKARRLAAIEAGLREKEIDTMNRTMSRSVAGPSTSNDVDREEMGLMTHTQMEDSDDDSFPTSKRKRLVFKEEEKEVTLPSTPPRPSLESDIAISPTPQRSSHRIAYAMRDRLSSSDFSNHDDQRASRIGDNCEDDERVSDWETGIRVPGGHYNGYNKNDTSSKQPENPPSLVNSLVRTISNVFQSPSSTRTHAPEPTGEEINYRTNHSSYPTSNANIYNNNYSVVLKGIDCMNNIFISMEAEISRLKEELALLEDGNVSKSRKIQELENEVKKLSSRNERLEEQLAILHKFSRLTPSNGETS</sequence>
<evidence type="ECO:0000256" key="5">
    <source>
        <dbReference type="SAM" id="Coils"/>
    </source>
</evidence>
<dbReference type="InParanoid" id="A0A286UGN9"/>
<feature type="region of interest" description="Disordered" evidence="6">
    <location>
        <begin position="228"/>
        <end position="263"/>
    </location>
</feature>
<keyword evidence="9" id="KW-1185">Reference proteome</keyword>
<evidence type="ECO:0000313" key="8">
    <source>
        <dbReference type="EMBL" id="PAV18771.1"/>
    </source>
</evidence>
<evidence type="ECO:0000256" key="4">
    <source>
        <dbReference type="PROSITE-ProRule" id="PRU01343"/>
    </source>
</evidence>
<dbReference type="STRING" id="2282107.A0A286UGN9"/>
<dbReference type="OrthoDB" id="5418639at2759"/>
<keyword evidence="5" id="KW-0175">Coiled coil</keyword>
<evidence type="ECO:0000256" key="6">
    <source>
        <dbReference type="SAM" id="MobiDB-lite"/>
    </source>
</evidence>
<feature type="region of interest" description="Disordered" evidence="6">
    <location>
        <begin position="276"/>
        <end position="332"/>
    </location>
</feature>
<keyword evidence="3" id="KW-0862">Zinc</keyword>
<dbReference type="AlphaFoldDB" id="A0A286UGN9"/>